<dbReference type="EMBL" id="JYDT01000948">
    <property type="protein sequence ID" value="KRY75035.1"/>
    <property type="molecule type" value="Genomic_DNA"/>
</dbReference>
<name>A0A0V1EMJ0_TRIPS</name>
<evidence type="ECO:0000313" key="1">
    <source>
        <dbReference type="EMBL" id="KRY75035.1"/>
    </source>
</evidence>
<gene>
    <name evidence="1" type="ORF">T4D_17199</name>
</gene>
<sequence length="57" mass="6466">MCSTFLLGCHIKFHLMHKEFPLLRRQTVTKATVLKQEAWQHEGSHDAKEGAENSASS</sequence>
<dbReference type="Proteomes" id="UP000054995">
    <property type="component" value="Unassembled WGS sequence"/>
</dbReference>
<dbReference type="AlphaFoldDB" id="A0A0V1EMJ0"/>
<keyword evidence="2" id="KW-1185">Reference proteome</keyword>
<reference evidence="1 2" key="1">
    <citation type="submission" date="2015-01" db="EMBL/GenBank/DDBJ databases">
        <title>Evolution of Trichinella species and genotypes.</title>
        <authorList>
            <person name="Korhonen P.K."/>
            <person name="Edoardo P."/>
            <person name="Giuseppe L.R."/>
            <person name="Gasser R.B."/>
        </authorList>
    </citation>
    <scope>NUCLEOTIDE SEQUENCE [LARGE SCALE GENOMIC DNA]</scope>
    <source>
        <strain evidence="1">ISS470</strain>
    </source>
</reference>
<organism evidence="1 2">
    <name type="scientific">Trichinella pseudospiralis</name>
    <name type="common">Parasitic roundworm</name>
    <dbReference type="NCBI Taxonomy" id="6337"/>
    <lineage>
        <taxon>Eukaryota</taxon>
        <taxon>Metazoa</taxon>
        <taxon>Ecdysozoa</taxon>
        <taxon>Nematoda</taxon>
        <taxon>Enoplea</taxon>
        <taxon>Dorylaimia</taxon>
        <taxon>Trichinellida</taxon>
        <taxon>Trichinellidae</taxon>
        <taxon>Trichinella</taxon>
    </lineage>
</organism>
<protein>
    <submittedName>
        <fullName evidence="1">Uncharacterized protein</fullName>
    </submittedName>
</protein>
<comment type="caution">
    <text evidence="1">The sequence shown here is derived from an EMBL/GenBank/DDBJ whole genome shotgun (WGS) entry which is preliminary data.</text>
</comment>
<proteinExistence type="predicted"/>
<evidence type="ECO:0000313" key="2">
    <source>
        <dbReference type="Proteomes" id="UP000054995"/>
    </source>
</evidence>
<accession>A0A0V1EMJ0</accession>